<keyword evidence="1" id="KW-0805">Transcription regulation</keyword>
<evidence type="ECO:0000313" key="5">
    <source>
        <dbReference type="EMBL" id="VUX01171.1"/>
    </source>
</evidence>
<gene>
    <name evidence="5" type="primary">pchR_1</name>
    <name evidence="5" type="ORF">DLSSTS7063_01166</name>
</gene>
<dbReference type="PRINTS" id="PR00032">
    <property type="entry name" value="HTHARAC"/>
</dbReference>
<dbReference type="SUPFAM" id="SSF46689">
    <property type="entry name" value="Homeodomain-like"/>
    <property type="match status" value="1"/>
</dbReference>
<dbReference type="InterPro" id="IPR018060">
    <property type="entry name" value="HTH_AraC"/>
</dbReference>
<sequence>MGETKKKPYYKSDTCEVSRMENETGDGISTAFRVFPGIYLLHSDFHMQECPTVKSEDADILWLDFCREGRVEWEISKDKYVYLESGNYVIDIRAGRKFTLHFPMGHYHGISLRIHMKEANQALTDFIKGVNIDVYTIRDKFLSEGQPFITKGNEIIHHIFEEIEQVPWDSSGEYYKIKVLEILFQLKNMERPKEQIERPYFVKQQVEIVKEIRDFITASPEQHYTMEELSKRFEIPVSSLKRCFKGVYGTAIYSFMRSYRMDMAGHLLAETGETVAAIAAEVGYTNCSKFSEAFKEATGMTPIDYRKFKSHRE</sequence>
<organism evidence="5 6">
    <name type="scientific">Dorea longicatena</name>
    <dbReference type="NCBI Taxonomy" id="88431"/>
    <lineage>
        <taxon>Bacteria</taxon>
        <taxon>Bacillati</taxon>
        <taxon>Bacillota</taxon>
        <taxon>Clostridia</taxon>
        <taxon>Lachnospirales</taxon>
        <taxon>Lachnospiraceae</taxon>
        <taxon>Dorea</taxon>
    </lineage>
</organism>
<accession>A0A564T3D3</accession>
<protein>
    <submittedName>
        <fullName evidence="5">Regulatory protein PchR</fullName>
    </submittedName>
</protein>
<dbReference type="EMBL" id="CABHNM010000029">
    <property type="protein sequence ID" value="VUX01171.1"/>
    <property type="molecule type" value="Genomic_DNA"/>
</dbReference>
<dbReference type="RefSeq" id="WP_144100203.1">
    <property type="nucleotide sequence ID" value="NZ_CABHNM010000029.1"/>
</dbReference>
<evidence type="ECO:0000256" key="3">
    <source>
        <dbReference type="ARBA" id="ARBA00023163"/>
    </source>
</evidence>
<dbReference type="PANTHER" id="PTHR47893:SF1">
    <property type="entry name" value="REGULATORY PROTEIN PCHR"/>
    <property type="match status" value="1"/>
</dbReference>
<dbReference type="AlphaFoldDB" id="A0A564T3D3"/>
<dbReference type="GO" id="GO:0043565">
    <property type="term" value="F:sequence-specific DNA binding"/>
    <property type="evidence" value="ECO:0007669"/>
    <property type="project" value="InterPro"/>
</dbReference>
<evidence type="ECO:0000256" key="2">
    <source>
        <dbReference type="ARBA" id="ARBA00023125"/>
    </source>
</evidence>
<dbReference type="SMART" id="SM00342">
    <property type="entry name" value="HTH_ARAC"/>
    <property type="match status" value="1"/>
</dbReference>
<dbReference type="PANTHER" id="PTHR47893">
    <property type="entry name" value="REGULATORY PROTEIN PCHR"/>
    <property type="match status" value="1"/>
</dbReference>
<dbReference type="InterPro" id="IPR009057">
    <property type="entry name" value="Homeodomain-like_sf"/>
</dbReference>
<keyword evidence="3" id="KW-0804">Transcription</keyword>
<dbReference type="GO" id="GO:0003700">
    <property type="term" value="F:DNA-binding transcription factor activity"/>
    <property type="evidence" value="ECO:0007669"/>
    <property type="project" value="InterPro"/>
</dbReference>
<name>A0A564T3D3_9FIRM</name>
<proteinExistence type="predicted"/>
<reference evidence="5 6" key="1">
    <citation type="submission" date="2019-07" db="EMBL/GenBank/DDBJ databases">
        <authorList>
            <person name="Hibberd C M."/>
            <person name="Gehrig L. J."/>
            <person name="Chang H.-W."/>
            <person name="Venkatesh S."/>
        </authorList>
    </citation>
    <scope>NUCLEOTIDE SEQUENCE [LARGE SCALE GENOMIC DNA]</scope>
    <source>
        <strain evidence="5">Dorea_longicatena_SSTS_Bg7063</strain>
    </source>
</reference>
<dbReference type="PROSITE" id="PS01124">
    <property type="entry name" value="HTH_ARAC_FAMILY_2"/>
    <property type="match status" value="1"/>
</dbReference>
<feature type="domain" description="HTH araC/xylS-type" evidence="4">
    <location>
        <begin position="210"/>
        <end position="308"/>
    </location>
</feature>
<dbReference type="Gene3D" id="1.10.10.60">
    <property type="entry name" value="Homeodomain-like"/>
    <property type="match status" value="1"/>
</dbReference>
<dbReference type="Proteomes" id="UP000398619">
    <property type="component" value="Unassembled WGS sequence"/>
</dbReference>
<dbReference type="InterPro" id="IPR053142">
    <property type="entry name" value="PchR_regulatory_protein"/>
</dbReference>
<keyword evidence="2" id="KW-0238">DNA-binding</keyword>
<evidence type="ECO:0000259" key="4">
    <source>
        <dbReference type="PROSITE" id="PS01124"/>
    </source>
</evidence>
<evidence type="ECO:0000256" key="1">
    <source>
        <dbReference type="ARBA" id="ARBA00023015"/>
    </source>
</evidence>
<dbReference type="InterPro" id="IPR020449">
    <property type="entry name" value="Tscrpt_reg_AraC-type_HTH"/>
</dbReference>
<dbReference type="Pfam" id="PF12833">
    <property type="entry name" value="HTH_18"/>
    <property type="match status" value="1"/>
</dbReference>
<evidence type="ECO:0000313" key="6">
    <source>
        <dbReference type="Proteomes" id="UP000398619"/>
    </source>
</evidence>